<dbReference type="EMBL" id="WUUQ01000008">
    <property type="protein sequence ID" value="MXQ74493.1"/>
    <property type="molecule type" value="Genomic_DNA"/>
</dbReference>
<keyword evidence="1" id="KW-1133">Transmembrane helix</keyword>
<feature type="transmembrane region" description="Helical" evidence="1">
    <location>
        <begin position="44"/>
        <end position="66"/>
    </location>
</feature>
<feature type="transmembrane region" description="Helical" evidence="1">
    <location>
        <begin position="12"/>
        <end position="37"/>
    </location>
</feature>
<feature type="transmembrane region" description="Helical" evidence="1">
    <location>
        <begin position="78"/>
        <end position="96"/>
    </location>
</feature>
<dbReference type="GO" id="GO:0022857">
    <property type="term" value="F:transmembrane transporter activity"/>
    <property type="evidence" value="ECO:0007669"/>
    <property type="project" value="InterPro"/>
</dbReference>
<proteinExistence type="predicted"/>
<keyword evidence="1" id="KW-0812">Transmembrane</keyword>
<reference evidence="2 3" key="1">
    <citation type="submission" date="2019-12" db="EMBL/GenBank/DDBJ databases">
        <authorList>
            <person name="Yang R."/>
        </authorList>
    </citation>
    <scope>NUCLEOTIDE SEQUENCE [LARGE SCALE GENOMIC DNA]</scope>
    <source>
        <strain evidence="2 3">DONG20-135</strain>
    </source>
</reference>
<protein>
    <submittedName>
        <fullName evidence="2">ECF transporter S component</fullName>
    </submittedName>
</protein>
<keyword evidence="3" id="KW-1185">Reference proteome</keyword>
<comment type="caution">
    <text evidence="2">The sequence shown here is derived from an EMBL/GenBank/DDBJ whole genome shotgun (WGS) entry which is preliminary data.</text>
</comment>
<dbReference type="AlphaFoldDB" id="A0A6N8UCP5"/>
<feature type="transmembrane region" description="Helical" evidence="1">
    <location>
        <begin position="103"/>
        <end position="130"/>
    </location>
</feature>
<dbReference type="RefSeq" id="WP_160625878.1">
    <property type="nucleotide sequence ID" value="NZ_WUUQ01000008.1"/>
</dbReference>
<organism evidence="2 3">
    <name type="scientific">Copranaerobaculum intestinale</name>
    <dbReference type="NCBI Taxonomy" id="2692629"/>
    <lineage>
        <taxon>Bacteria</taxon>
        <taxon>Bacillati</taxon>
        <taxon>Bacillota</taxon>
        <taxon>Erysipelotrichia</taxon>
        <taxon>Erysipelotrichales</taxon>
        <taxon>Erysipelotrichaceae</taxon>
        <taxon>Copranaerobaculum</taxon>
    </lineage>
</organism>
<dbReference type="Proteomes" id="UP000434036">
    <property type="component" value="Unassembled WGS sequence"/>
</dbReference>
<dbReference type="Gene3D" id="1.10.1760.20">
    <property type="match status" value="1"/>
</dbReference>
<evidence type="ECO:0000313" key="2">
    <source>
        <dbReference type="EMBL" id="MXQ74493.1"/>
    </source>
</evidence>
<evidence type="ECO:0000313" key="3">
    <source>
        <dbReference type="Proteomes" id="UP000434036"/>
    </source>
</evidence>
<reference evidence="2 3" key="2">
    <citation type="submission" date="2020-01" db="EMBL/GenBank/DDBJ databases">
        <title>Clostridiaceae sp. nov. isolated from the gut of human by culturomics.</title>
        <authorList>
            <person name="Chang Y."/>
        </authorList>
    </citation>
    <scope>NUCLEOTIDE SEQUENCE [LARGE SCALE GENOMIC DNA]</scope>
    <source>
        <strain evidence="2 3">DONG20-135</strain>
    </source>
</reference>
<keyword evidence="1" id="KW-0472">Membrane</keyword>
<gene>
    <name evidence="2" type="ORF">GSF08_11210</name>
</gene>
<sequence>MNNIQKLVSAALLMAVGVLLPIVFHSVGGMAVGTLLLPMHLPILIAGALLGWEYGLLCAIITPLVSFMTTGMPMLAKLPYMMAELICYGIIIALLYKKTNKLLLSLLAAQLIGRAVYALLLFGTALLFNWQNVSAITVWTAFITGLPGIVLQWVLVPLVISAIKRERCL</sequence>
<evidence type="ECO:0000256" key="1">
    <source>
        <dbReference type="SAM" id="Phobius"/>
    </source>
</evidence>
<feature type="transmembrane region" description="Helical" evidence="1">
    <location>
        <begin position="136"/>
        <end position="160"/>
    </location>
</feature>
<name>A0A6N8UCP5_9FIRM</name>
<accession>A0A6N8UCP5</accession>
<dbReference type="InterPro" id="IPR024529">
    <property type="entry name" value="ECF_trnsprt_substrate-spec"/>
</dbReference>
<dbReference type="Pfam" id="PF12822">
    <property type="entry name" value="ECF_trnsprt"/>
    <property type="match status" value="1"/>
</dbReference>